<dbReference type="Pfam" id="PF17238">
    <property type="entry name" value="NUP160_helical_2"/>
    <property type="match status" value="1"/>
</dbReference>
<proteinExistence type="predicted"/>
<keyword evidence="3" id="KW-0539">Nucleus</keyword>
<keyword evidence="2" id="KW-0813">Transport</keyword>
<dbReference type="InterPro" id="IPR056536">
    <property type="entry name" value="TPR_NUP160_C"/>
</dbReference>
<dbReference type="Proteomes" id="UP001372338">
    <property type="component" value="Unassembled WGS sequence"/>
</dbReference>
<evidence type="ECO:0000313" key="9">
    <source>
        <dbReference type="Proteomes" id="UP001372338"/>
    </source>
</evidence>
<evidence type="ECO:0000259" key="5">
    <source>
        <dbReference type="Pfam" id="PF17238"/>
    </source>
</evidence>
<dbReference type="EMBL" id="JAYWIO010000004">
    <property type="protein sequence ID" value="KAK7267731.1"/>
    <property type="molecule type" value="Genomic_DNA"/>
</dbReference>
<evidence type="ECO:0000256" key="1">
    <source>
        <dbReference type="ARBA" id="ARBA00004123"/>
    </source>
</evidence>
<feature type="domain" description="NUP160 C-terminal TPR" evidence="6">
    <location>
        <begin position="1264"/>
        <end position="1524"/>
    </location>
</feature>
<comment type="subcellular location">
    <subcellularLocation>
        <location evidence="1">Nucleus</location>
    </subcellularLocation>
</comment>
<dbReference type="GO" id="GO:0005643">
    <property type="term" value="C:nuclear pore"/>
    <property type="evidence" value="ECO:0007669"/>
    <property type="project" value="TreeGrafter"/>
</dbReference>
<dbReference type="PANTHER" id="PTHR21286:SF0">
    <property type="entry name" value="NUCLEAR PORE COMPLEX PROTEIN NUP160"/>
    <property type="match status" value="1"/>
</dbReference>
<evidence type="ECO:0000259" key="4">
    <source>
        <dbReference type="Pfam" id="PF11715"/>
    </source>
</evidence>
<dbReference type="InterPro" id="IPR056535">
    <property type="entry name" value="TPR_NUP160_M"/>
</dbReference>
<name>A0AAN9ICC8_CROPI</name>
<feature type="domain" description="Nucleoporin Nup120/160 beta-propeller" evidence="4">
    <location>
        <begin position="125"/>
        <end position="588"/>
    </location>
</feature>
<dbReference type="InterPro" id="IPR035192">
    <property type="entry name" value="NUP160_hel_plant"/>
</dbReference>
<dbReference type="Pfam" id="PF23347">
    <property type="entry name" value="TPR_Nup160_C"/>
    <property type="match status" value="1"/>
</dbReference>
<dbReference type="Pfam" id="PF11715">
    <property type="entry name" value="Beta-prop_Nup120_160"/>
    <property type="match status" value="1"/>
</dbReference>
<reference evidence="8 9" key="1">
    <citation type="submission" date="2024-01" db="EMBL/GenBank/DDBJ databases">
        <title>The genomes of 5 underutilized Papilionoideae crops provide insights into root nodulation and disease resistanc.</title>
        <authorList>
            <person name="Yuan L."/>
        </authorList>
    </citation>
    <scope>NUCLEOTIDE SEQUENCE [LARGE SCALE GENOMIC DNA]</scope>
    <source>
        <strain evidence="8">ZHUSHIDOU_FW_LH</strain>
        <tissue evidence="8">Leaf</tissue>
    </source>
</reference>
<evidence type="ECO:0000259" key="6">
    <source>
        <dbReference type="Pfam" id="PF23347"/>
    </source>
</evidence>
<feature type="domain" description="NUP160 middle TPR" evidence="7">
    <location>
        <begin position="970"/>
        <end position="1224"/>
    </location>
</feature>
<dbReference type="SUPFAM" id="SSF50998">
    <property type="entry name" value="Quinoprotein alcohol dehydrogenase-like"/>
    <property type="match status" value="1"/>
</dbReference>
<feature type="domain" description="NUP160 helical" evidence="5">
    <location>
        <begin position="605"/>
        <end position="794"/>
    </location>
</feature>
<evidence type="ECO:0000256" key="3">
    <source>
        <dbReference type="ARBA" id="ARBA00023242"/>
    </source>
</evidence>
<dbReference type="InterPro" id="IPR059141">
    <property type="entry name" value="Beta-prop_Nup120_160"/>
</dbReference>
<protein>
    <recommendedName>
        <fullName evidence="10">Nuclear pore complex protein NUP160</fullName>
    </recommendedName>
</protein>
<keyword evidence="9" id="KW-1185">Reference proteome</keyword>
<comment type="caution">
    <text evidence="8">The sequence shown here is derived from an EMBL/GenBank/DDBJ whole genome shotgun (WGS) entry which is preliminary data.</text>
</comment>
<sequence length="1546" mass="173228">MMHSNNASDIKASVAGPLFNDVCRSNKMTFQDAKLCTGLPRVSEPFTPLSTRVLLLSLASNTKMGTRSTLAGKEVPITGSDAVRWIELSLPSSPNISVDAGAPPLAPPTTDDRASCFVAEHPSAYLIWRIHSRQPQALELLELDAVKEFPKIGLRFNFPNALSPFAFICKNQIHTGASKFPYLLYVLTVSGVAYLLRIRNVSAYASSSSTVLPVDELIELDLRDYIPYNVTISAVAATTGCLVIGRSDGFVFCFQLGGLDPSAPGFLHELRDEVGISRLWGLMSRGKPAGTVQDMVISELDGKRFVFVLHLDGTLRIWDLASYSRVFNHTMAGATFLRLWVGQSNPDSSTTLLAILYRHNLDENSEMISLHSILHNFEDRTVLSMEPSVQNIPLDEGRCLDVKLTMDKIWILKDDELVSHVFSTNIDEAEAFSYALQEEFVADQLFQSSEHLADEIMRIAHSIFSSSKDDILPFVSSIFLRKLLLPGVHHNAALHATLVEYGRHLAESELQTLTADGLKKEILSLIEHEVGSDKVSILHCWKCFFTRHFHNWCKSNAVYGLLVDSSAGAVGLIRKSSVSLFRSLEDIERILEGSSDEVGELTDIVDLFDEDLDCEIMIELLRCVISFSQQLGKTASSIFYESLLAAPVISSEDIIRCVVKILETGYCTSGLVTTGDNLAAPAKELAVHKSLRKLSIDMFLSLQGLYKKASAWGKILNVIEGFLKFLVPQRITHNFDAEMPSNINSSIIVHTTYQIAKVMFESSWDFLLFLSYLVDISDQVHLSHDDITKIRLELIPMLQENIFEWLIIIFFAITPSAPAVFEDFNSKLSSLQIGSNMGQRVWNEKLGRCDFTLAFIFSQNAGSSSVDHSHFSSDRFSNMQSFINRTRDFISWIIWGQAGGSSTFLSRSIDLAFILFKHGQYGAAEQLLMMAEAHLLKEKTSQSIQDADGGWCIRHHLLGCCLLAQVQCGLHATQKDKKAYDAARCFFRSSSGNGASEALQSLPNEIGIPFLGFSGCKSTAAWRFQYYQWAMQLFERYNISEGACQFALAALEQVDEAHCRKDEKSMNSSVDESVTIIKGRLWANVFKFALDLCRYYDAYCAIISNPDEESKYICLRRFIIVLYEQGAIKILCSNKIPLIGLVEKVEQELAWKAERSDIAAKPNLYKLLYAFQMHQHNWGRAANYMYLYSARLRTEAALKDYQGGSLMLQERLNALSAAVNALHLVHPAYAWIDPPTDGSSLPSEHYPTADNDAETQSWKPSIDIEKLENEFVLTSAEYMLSLVNVKWTFSGKHGALSDLADLLVQNNLYDMAFTIVLRFFNGSGLKRELERVLSAMSLKCCLDKVESSWVEEHGHLLTSSKLEMVVHGSTVSGPTTPQTDRNSHWAALKLYLEKYKERHGRLPVIVAETLLRADPQIELPLWLVQLFKEGQKEKMWGMTGSESNPASLFQLYVNYGRYAEATHLLLESIESFASTRPADIIRRKRPFAAWFPYTTIERLLVQLEELIKLGHMVDQCDKLKKLLHGSLQSHLKTLKVDSDDAVSVSS</sequence>
<dbReference type="PANTHER" id="PTHR21286">
    <property type="entry name" value="NUCLEAR PORE COMPLEX PROTEIN NUP160"/>
    <property type="match status" value="1"/>
</dbReference>
<evidence type="ECO:0000256" key="2">
    <source>
        <dbReference type="ARBA" id="ARBA00022448"/>
    </source>
</evidence>
<evidence type="ECO:0000259" key="7">
    <source>
        <dbReference type="Pfam" id="PF23354"/>
    </source>
</evidence>
<dbReference type="GO" id="GO:0017056">
    <property type="term" value="F:structural constituent of nuclear pore"/>
    <property type="evidence" value="ECO:0007669"/>
    <property type="project" value="TreeGrafter"/>
</dbReference>
<gene>
    <name evidence="8" type="ORF">RIF29_20410</name>
</gene>
<evidence type="ECO:0008006" key="10">
    <source>
        <dbReference type="Google" id="ProtNLM"/>
    </source>
</evidence>
<dbReference type="InterPro" id="IPR021717">
    <property type="entry name" value="Nucleoporin_Nup160"/>
</dbReference>
<dbReference type="Pfam" id="PF23354">
    <property type="entry name" value="TPR_NUP160_120_M"/>
    <property type="match status" value="1"/>
</dbReference>
<accession>A0AAN9ICC8</accession>
<dbReference type="InterPro" id="IPR011047">
    <property type="entry name" value="Quinoprotein_ADH-like_sf"/>
</dbReference>
<evidence type="ECO:0000313" key="8">
    <source>
        <dbReference type="EMBL" id="KAK7267731.1"/>
    </source>
</evidence>
<organism evidence="8 9">
    <name type="scientific">Crotalaria pallida</name>
    <name type="common">Smooth rattlebox</name>
    <name type="synonym">Crotalaria striata</name>
    <dbReference type="NCBI Taxonomy" id="3830"/>
    <lineage>
        <taxon>Eukaryota</taxon>
        <taxon>Viridiplantae</taxon>
        <taxon>Streptophyta</taxon>
        <taxon>Embryophyta</taxon>
        <taxon>Tracheophyta</taxon>
        <taxon>Spermatophyta</taxon>
        <taxon>Magnoliopsida</taxon>
        <taxon>eudicotyledons</taxon>
        <taxon>Gunneridae</taxon>
        <taxon>Pentapetalae</taxon>
        <taxon>rosids</taxon>
        <taxon>fabids</taxon>
        <taxon>Fabales</taxon>
        <taxon>Fabaceae</taxon>
        <taxon>Papilionoideae</taxon>
        <taxon>50 kb inversion clade</taxon>
        <taxon>genistoids sensu lato</taxon>
        <taxon>core genistoids</taxon>
        <taxon>Crotalarieae</taxon>
        <taxon>Crotalaria</taxon>
    </lineage>
</organism>